<comment type="caution">
    <text evidence="2">The sequence shown here is derived from an EMBL/GenBank/DDBJ whole genome shotgun (WGS) entry which is preliminary data.</text>
</comment>
<evidence type="ECO:0008006" key="4">
    <source>
        <dbReference type="Google" id="ProtNLM"/>
    </source>
</evidence>
<feature type="chain" id="PRO_5046937821" description="YtkA-like domain-containing protein" evidence="1">
    <location>
        <begin position="23"/>
        <end position="134"/>
    </location>
</feature>
<sequence>MNQLRIIAACLLFGATCCTANAAETGDIKGEVGFVDEKTGVTVEAVEQGEKSGEYRVLISVPRKGDSPAMEIEEILVTAPELKPDDDAAVPPRYEFVKDYSEDRYGFYVYIGKSRDWPFRIYFKDHDSDVLHNR</sequence>
<keyword evidence="3" id="KW-1185">Reference proteome</keyword>
<gene>
    <name evidence="2" type="ORF">KXJ70_13630</name>
</gene>
<name>A0ABS6VU30_9GAMM</name>
<feature type="signal peptide" evidence="1">
    <location>
        <begin position="1"/>
        <end position="22"/>
    </location>
</feature>
<proteinExistence type="predicted"/>
<dbReference type="RefSeq" id="WP_219044055.1">
    <property type="nucleotide sequence ID" value="NZ_JAHWDQ010000003.1"/>
</dbReference>
<evidence type="ECO:0000256" key="1">
    <source>
        <dbReference type="SAM" id="SignalP"/>
    </source>
</evidence>
<dbReference type="Proteomes" id="UP001166291">
    <property type="component" value="Unassembled WGS sequence"/>
</dbReference>
<keyword evidence="1" id="KW-0732">Signal</keyword>
<accession>A0ABS6VU30</accession>
<protein>
    <recommendedName>
        <fullName evidence="4">YtkA-like domain-containing protein</fullName>
    </recommendedName>
</protein>
<dbReference type="EMBL" id="JAHWDQ010000003">
    <property type="protein sequence ID" value="MBW2941832.1"/>
    <property type="molecule type" value="Genomic_DNA"/>
</dbReference>
<evidence type="ECO:0000313" key="3">
    <source>
        <dbReference type="Proteomes" id="UP001166291"/>
    </source>
</evidence>
<evidence type="ECO:0000313" key="2">
    <source>
        <dbReference type="EMBL" id="MBW2941832.1"/>
    </source>
</evidence>
<organism evidence="2 3">
    <name type="scientific">Zhongshania aquimaris</name>
    <dbReference type="NCBI Taxonomy" id="2857107"/>
    <lineage>
        <taxon>Bacteria</taxon>
        <taxon>Pseudomonadati</taxon>
        <taxon>Pseudomonadota</taxon>
        <taxon>Gammaproteobacteria</taxon>
        <taxon>Cellvibrionales</taxon>
        <taxon>Spongiibacteraceae</taxon>
        <taxon>Zhongshania</taxon>
    </lineage>
</organism>
<reference evidence="2" key="1">
    <citation type="submission" date="2021-07" db="EMBL/GenBank/DDBJ databases">
        <title>Zhongshania sp. CAU 1632 isolated from seawater.</title>
        <authorList>
            <person name="Kim W."/>
        </authorList>
    </citation>
    <scope>NUCLEOTIDE SEQUENCE</scope>
    <source>
        <strain evidence="2">CAU 1632</strain>
    </source>
</reference>